<evidence type="ECO:0000313" key="12">
    <source>
        <dbReference type="EMBL" id="SDY35709.1"/>
    </source>
</evidence>
<accession>A0A1H3J822</accession>
<evidence type="ECO:0000256" key="10">
    <source>
        <dbReference type="SAM" id="SignalP"/>
    </source>
</evidence>
<keyword evidence="7" id="KW-1015">Disulfide bond</keyword>
<dbReference type="InterPro" id="IPR014349">
    <property type="entry name" value="Rieske_Fe-S_prot"/>
</dbReference>
<dbReference type="GO" id="GO:0051537">
    <property type="term" value="F:2 iron, 2 sulfur cluster binding"/>
    <property type="evidence" value="ECO:0007669"/>
    <property type="project" value="UniProtKB-KW"/>
</dbReference>
<comment type="function">
    <text evidence="1">Iron-sulfur subunit of the cytochrome bc1 complex, an essential component of the respiratory electron transport chain required for ATP synthesis. The bc1 complex catalyzes the oxidation of menaquinol and the reduction of cytochrome c in the respiratory chain. The bc1 complex operates through a Q-cycle mechanism that couples electron transfer to generation of the proton gradient that drives ATP synthesis.</text>
</comment>
<dbReference type="RefSeq" id="WP_091292432.1">
    <property type="nucleotide sequence ID" value="NZ_FNON01000005.1"/>
</dbReference>
<dbReference type="PANTHER" id="PTHR10134">
    <property type="entry name" value="CYTOCHROME B-C1 COMPLEX SUBUNIT RIESKE, MITOCHONDRIAL"/>
    <property type="match status" value="1"/>
</dbReference>
<feature type="domain" description="Rieske" evidence="11">
    <location>
        <begin position="49"/>
        <end position="143"/>
    </location>
</feature>
<dbReference type="PROSITE" id="PS51318">
    <property type="entry name" value="TAT"/>
    <property type="match status" value="1"/>
</dbReference>
<dbReference type="SUPFAM" id="SSF50022">
    <property type="entry name" value="ISP domain"/>
    <property type="match status" value="1"/>
</dbReference>
<protein>
    <recommendedName>
        <fullName evidence="2">Cytochrome bc1 complex Rieske iron-sulfur subunit</fullName>
    </recommendedName>
    <alternativeName>
        <fullName evidence="8">Cytochrome bc1 reductase complex subunit QcrA</fullName>
    </alternativeName>
</protein>
<dbReference type="PROSITE" id="PS51296">
    <property type="entry name" value="RIESKE"/>
    <property type="match status" value="1"/>
</dbReference>
<dbReference type="Pfam" id="PF00355">
    <property type="entry name" value="Rieske"/>
    <property type="match status" value="1"/>
</dbReference>
<comment type="cofactor">
    <cofactor evidence="9">
        <name>[2Fe-2S] cluster</name>
        <dbReference type="ChEBI" id="CHEBI:190135"/>
    </cofactor>
</comment>
<dbReference type="Gene3D" id="2.102.10.10">
    <property type="entry name" value="Rieske [2Fe-2S] iron-sulphur domain"/>
    <property type="match status" value="1"/>
</dbReference>
<keyword evidence="10" id="KW-0732">Signal</keyword>
<keyword evidence="13" id="KW-1185">Reference proteome</keyword>
<dbReference type="PRINTS" id="PR00162">
    <property type="entry name" value="RIESKE"/>
</dbReference>
<keyword evidence="3" id="KW-0001">2Fe-2S</keyword>
<evidence type="ECO:0000256" key="2">
    <source>
        <dbReference type="ARBA" id="ARBA00015816"/>
    </source>
</evidence>
<dbReference type="InterPro" id="IPR017941">
    <property type="entry name" value="Rieske_2Fe-2S"/>
</dbReference>
<feature type="chain" id="PRO_5038599700" description="Cytochrome bc1 complex Rieske iron-sulfur subunit" evidence="10">
    <location>
        <begin position="26"/>
        <end position="144"/>
    </location>
</feature>
<name>A0A1H3J822_9PSEU</name>
<keyword evidence="6" id="KW-0411">Iron-sulfur</keyword>
<dbReference type="EMBL" id="FNON01000005">
    <property type="protein sequence ID" value="SDY35709.1"/>
    <property type="molecule type" value="Genomic_DNA"/>
</dbReference>
<evidence type="ECO:0000313" key="13">
    <source>
        <dbReference type="Proteomes" id="UP000199515"/>
    </source>
</evidence>
<gene>
    <name evidence="12" type="ORF">SAMN05421504_105272</name>
</gene>
<dbReference type="Proteomes" id="UP000199515">
    <property type="component" value="Unassembled WGS sequence"/>
</dbReference>
<dbReference type="STRING" id="589385.SAMN05421504_105272"/>
<feature type="signal peptide" evidence="10">
    <location>
        <begin position="1"/>
        <end position="25"/>
    </location>
</feature>
<proteinExistence type="predicted"/>
<dbReference type="GO" id="GO:0016020">
    <property type="term" value="C:membrane"/>
    <property type="evidence" value="ECO:0007669"/>
    <property type="project" value="InterPro"/>
</dbReference>
<dbReference type="CDD" id="cd03467">
    <property type="entry name" value="Rieske"/>
    <property type="match status" value="1"/>
</dbReference>
<dbReference type="GO" id="GO:0046872">
    <property type="term" value="F:metal ion binding"/>
    <property type="evidence" value="ECO:0007669"/>
    <property type="project" value="UniProtKB-KW"/>
</dbReference>
<dbReference type="OrthoDB" id="25106at2"/>
<evidence type="ECO:0000256" key="1">
    <source>
        <dbReference type="ARBA" id="ARBA00002494"/>
    </source>
</evidence>
<evidence type="ECO:0000256" key="8">
    <source>
        <dbReference type="ARBA" id="ARBA00029586"/>
    </source>
</evidence>
<evidence type="ECO:0000256" key="6">
    <source>
        <dbReference type="ARBA" id="ARBA00023014"/>
    </source>
</evidence>
<sequence>MTAELPTRRTVLSTGAAVAGMAALAACGSGSDTKAPAAGSPSAPAASGSQLATLADIPVGQAIAAKTPDGQEVIVARPTETTAAAFSAICTHQGCAVAPSGSELKCPCHGSLFDALTGAVKKGPADQPLPAVQVKVDGGKVVTA</sequence>
<evidence type="ECO:0000256" key="3">
    <source>
        <dbReference type="ARBA" id="ARBA00022714"/>
    </source>
</evidence>
<organism evidence="12 13">
    <name type="scientific">Amycolatopsis xylanica</name>
    <dbReference type="NCBI Taxonomy" id="589385"/>
    <lineage>
        <taxon>Bacteria</taxon>
        <taxon>Bacillati</taxon>
        <taxon>Actinomycetota</taxon>
        <taxon>Actinomycetes</taxon>
        <taxon>Pseudonocardiales</taxon>
        <taxon>Pseudonocardiaceae</taxon>
        <taxon>Amycolatopsis</taxon>
    </lineage>
</organism>
<evidence type="ECO:0000259" key="11">
    <source>
        <dbReference type="PROSITE" id="PS51296"/>
    </source>
</evidence>
<evidence type="ECO:0000256" key="7">
    <source>
        <dbReference type="ARBA" id="ARBA00023157"/>
    </source>
</evidence>
<reference evidence="12 13" key="1">
    <citation type="submission" date="2016-10" db="EMBL/GenBank/DDBJ databases">
        <authorList>
            <person name="de Groot N.N."/>
        </authorList>
    </citation>
    <scope>NUCLEOTIDE SEQUENCE [LARGE SCALE GENOMIC DNA]</scope>
    <source>
        <strain evidence="12 13">CPCC 202699</strain>
    </source>
</reference>
<dbReference type="InterPro" id="IPR005805">
    <property type="entry name" value="Rieske_Fe-S_prot_C"/>
</dbReference>
<dbReference type="InterPro" id="IPR006311">
    <property type="entry name" value="TAT_signal"/>
</dbReference>
<dbReference type="GO" id="GO:0004497">
    <property type="term" value="F:monooxygenase activity"/>
    <property type="evidence" value="ECO:0007669"/>
    <property type="project" value="UniProtKB-ARBA"/>
</dbReference>
<dbReference type="GO" id="GO:0016705">
    <property type="term" value="F:oxidoreductase activity, acting on paired donors, with incorporation or reduction of molecular oxygen"/>
    <property type="evidence" value="ECO:0007669"/>
    <property type="project" value="UniProtKB-ARBA"/>
</dbReference>
<keyword evidence="5" id="KW-0408">Iron</keyword>
<evidence type="ECO:0000256" key="4">
    <source>
        <dbReference type="ARBA" id="ARBA00022723"/>
    </source>
</evidence>
<evidence type="ECO:0000256" key="9">
    <source>
        <dbReference type="ARBA" id="ARBA00034078"/>
    </source>
</evidence>
<keyword evidence="4" id="KW-0479">Metal-binding</keyword>
<dbReference type="InterPro" id="IPR036922">
    <property type="entry name" value="Rieske_2Fe-2S_sf"/>
</dbReference>
<evidence type="ECO:0000256" key="5">
    <source>
        <dbReference type="ARBA" id="ARBA00023004"/>
    </source>
</evidence>
<dbReference type="AlphaFoldDB" id="A0A1H3J822"/>